<organism evidence="23 24">
    <name type="scientific">Taishania pollutisoli</name>
    <dbReference type="NCBI Taxonomy" id="2766479"/>
    <lineage>
        <taxon>Bacteria</taxon>
        <taxon>Pseudomonadati</taxon>
        <taxon>Bacteroidota</taxon>
        <taxon>Flavobacteriia</taxon>
        <taxon>Flavobacteriales</taxon>
        <taxon>Crocinitomicaceae</taxon>
        <taxon>Taishania</taxon>
    </lineage>
</organism>
<keyword evidence="9" id="KW-0479">Metal-binding</keyword>
<dbReference type="Proteomes" id="UP000652681">
    <property type="component" value="Unassembled WGS sequence"/>
</dbReference>
<evidence type="ECO:0000256" key="5">
    <source>
        <dbReference type="ARBA" id="ARBA00014116"/>
    </source>
</evidence>
<keyword evidence="15" id="KW-0482">Metalloprotease</keyword>
<comment type="caution">
    <text evidence="23">The sequence shown here is derived from an EMBL/GenBank/DDBJ whole genome shotgun (WGS) entry which is preliminary data.</text>
</comment>
<keyword evidence="7" id="KW-0121">Carboxypeptidase</keyword>
<dbReference type="GO" id="GO:0005576">
    <property type="term" value="C:extracellular region"/>
    <property type="evidence" value="ECO:0007669"/>
    <property type="project" value="UniProtKB-SubCell"/>
</dbReference>
<accession>A0A8J6PGH3</accession>
<evidence type="ECO:0000256" key="19">
    <source>
        <dbReference type="ARBA" id="ARBA00025833"/>
    </source>
</evidence>
<sequence>MRILLLLLLLNFSVFSQQSDSAFIRKIYNVALSEGHAYENLRSLCKDIGARLSGSAEAEMAVEWSKKLFESYGFDQVYLQPVMVPYWKRGTTEAGWIRTSDKLLHKVNLLALGGSIATDGTLEADVVEFKHLDELKKATRKQVENKIVFLNQPMNEQDIVTFKAYGGCYAIRGYGAVEASKLGAKGVIIRSIGMPVDGHPHTGMMNYVDSVKKIPAAAISTSDAEKLSALLKTQKAQFVMKLNCQDYGMVPSYNVIAELKGTVFPNRIITVGGHLDSWDTGEGAHDDGAGVMHSLEALRILKQLNYKPKHTLRVVFFMNEENGNQGGENYARWVKDKGEEHIAAIESDRGGFAPRGFHCDGPEDKLTFLKNLEPAMRPYELHIFEKGYGGVDISPLKKHFPGIPLFGFVPDSQRYFDFHHAPSDVFENVNKRELELGCAAIASLMYFIDQQF</sequence>
<dbReference type="PANTHER" id="PTHR12053">
    <property type="entry name" value="PROTEASE FAMILY M28 PLASMA GLUTAMATE CARBOXYPEPTIDASE-RELATED"/>
    <property type="match status" value="1"/>
</dbReference>
<dbReference type="RefSeq" id="WP_216713158.1">
    <property type="nucleotide sequence ID" value="NZ_JACVEL010000001.1"/>
</dbReference>
<evidence type="ECO:0000256" key="3">
    <source>
        <dbReference type="ARBA" id="ARBA00004555"/>
    </source>
</evidence>
<evidence type="ECO:0000256" key="15">
    <source>
        <dbReference type="ARBA" id="ARBA00023049"/>
    </source>
</evidence>
<evidence type="ECO:0000256" key="16">
    <source>
        <dbReference type="ARBA" id="ARBA00023145"/>
    </source>
</evidence>
<dbReference type="GO" id="GO:0046872">
    <property type="term" value="F:metal ion binding"/>
    <property type="evidence" value="ECO:0007669"/>
    <property type="project" value="UniProtKB-KW"/>
</dbReference>
<keyword evidence="13" id="KW-0862">Zinc</keyword>
<name>A0A8J6PGH3_9FLAO</name>
<keyword evidence="24" id="KW-1185">Reference proteome</keyword>
<keyword evidence="12" id="KW-0256">Endoplasmic reticulum</keyword>
<dbReference type="Pfam" id="PF04389">
    <property type="entry name" value="Peptidase_M28"/>
    <property type="match status" value="1"/>
</dbReference>
<comment type="subcellular location">
    <subcellularLocation>
        <location evidence="1">Endoplasmic reticulum</location>
    </subcellularLocation>
    <subcellularLocation>
        <location evidence="3">Golgi apparatus</location>
    </subcellularLocation>
    <subcellularLocation>
        <location evidence="2">Lysosome</location>
    </subcellularLocation>
    <subcellularLocation>
        <location evidence="4">Secreted</location>
    </subcellularLocation>
</comment>
<dbReference type="GO" id="GO:0004180">
    <property type="term" value="F:carboxypeptidase activity"/>
    <property type="evidence" value="ECO:0007669"/>
    <property type="project" value="UniProtKB-KW"/>
</dbReference>
<dbReference type="EMBL" id="JACVEL010000001">
    <property type="protein sequence ID" value="MBC9810859.1"/>
    <property type="molecule type" value="Genomic_DNA"/>
</dbReference>
<dbReference type="Gene3D" id="3.50.30.30">
    <property type="match status" value="1"/>
</dbReference>
<feature type="domain" description="Peptidase M28" evidence="22">
    <location>
        <begin position="254"/>
        <end position="435"/>
    </location>
</feature>
<dbReference type="SUPFAM" id="SSF53187">
    <property type="entry name" value="Zn-dependent exopeptidases"/>
    <property type="match status" value="1"/>
</dbReference>
<dbReference type="GO" id="GO:0006508">
    <property type="term" value="P:proteolysis"/>
    <property type="evidence" value="ECO:0007669"/>
    <property type="project" value="UniProtKB-KW"/>
</dbReference>
<dbReference type="AlphaFoldDB" id="A0A8J6PGH3"/>
<evidence type="ECO:0000256" key="4">
    <source>
        <dbReference type="ARBA" id="ARBA00004613"/>
    </source>
</evidence>
<keyword evidence="17" id="KW-0325">Glycoprotein</keyword>
<evidence type="ECO:0000256" key="13">
    <source>
        <dbReference type="ARBA" id="ARBA00022833"/>
    </source>
</evidence>
<dbReference type="InterPro" id="IPR007484">
    <property type="entry name" value="Peptidase_M28"/>
</dbReference>
<evidence type="ECO:0000256" key="14">
    <source>
        <dbReference type="ARBA" id="ARBA00023034"/>
    </source>
</evidence>
<feature type="signal peptide" evidence="21">
    <location>
        <begin position="1"/>
        <end position="18"/>
    </location>
</feature>
<evidence type="ECO:0000256" key="7">
    <source>
        <dbReference type="ARBA" id="ARBA00022645"/>
    </source>
</evidence>
<protein>
    <recommendedName>
        <fullName evidence="5">Carboxypeptidase Q</fullName>
    </recommendedName>
    <alternativeName>
        <fullName evidence="20">Plasma glutamate carboxypeptidase</fullName>
    </alternativeName>
</protein>
<reference evidence="23" key="1">
    <citation type="submission" date="2020-09" db="EMBL/GenBank/DDBJ databases">
        <title>Taishania pollutisoli gen. nov., sp. nov., Isolated from Tetrabromobisphenol A-Contaminated Soil.</title>
        <authorList>
            <person name="Chen Q."/>
        </authorList>
    </citation>
    <scope>NUCLEOTIDE SEQUENCE</scope>
    <source>
        <strain evidence="23">CZZ-1</strain>
    </source>
</reference>
<comment type="subunit">
    <text evidence="19">Homodimer. The monomeric form is inactive while the homodimer is active.</text>
</comment>
<keyword evidence="8" id="KW-0645">Protease</keyword>
<keyword evidence="16" id="KW-0865">Zymogen</keyword>
<evidence type="ECO:0000259" key="22">
    <source>
        <dbReference type="Pfam" id="PF04389"/>
    </source>
</evidence>
<keyword evidence="6" id="KW-0964">Secreted</keyword>
<keyword evidence="14" id="KW-0333">Golgi apparatus</keyword>
<proteinExistence type="predicted"/>
<evidence type="ECO:0000256" key="9">
    <source>
        <dbReference type="ARBA" id="ARBA00022723"/>
    </source>
</evidence>
<evidence type="ECO:0000256" key="20">
    <source>
        <dbReference type="ARBA" id="ARBA00033328"/>
    </source>
</evidence>
<dbReference type="Gene3D" id="3.40.630.10">
    <property type="entry name" value="Zn peptidases"/>
    <property type="match status" value="1"/>
</dbReference>
<evidence type="ECO:0000256" key="12">
    <source>
        <dbReference type="ARBA" id="ARBA00022824"/>
    </source>
</evidence>
<evidence type="ECO:0000256" key="18">
    <source>
        <dbReference type="ARBA" id="ARBA00023228"/>
    </source>
</evidence>
<evidence type="ECO:0000256" key="10">
    <source>
        <dbReference type="ARBA" id="ARBA00022729"/>
    </source>
</evidence>
<evidence type="ECO:0000256" key="6">
    <source>
        <dbReference type="ARBA" id="ARBA00022525"/>
    </source>
</evidence>
<dbReference type="InterPro" id="IPR039866">
    <property type="entry name" value="CPQ"/>
</dbReference>
<gene>
    <name evidence="23" type="ORF">H9Y05_00075</name>
</gene>
<keyword evidence="11" id="KW-0378">Hydrolase</keyword>
<dbReference type="GO" id="GO:0070573">
    <property type="term" value="F:metallodipeptidase activity"/>
    <property type="evidence" value="ECO:0007669"/>
    <property type="project" value="InterPro"/>
</dbReference>
<evidence type="ECO:0000313" key="23">
    <source>
        <dbReference type="EMBL" id="MBC9810859.1"/>
    </source>
</evidence>
<feature type="chain" id="PRO_5035203739" description="Carboxypeptidase Q" evidence="21">
    <location>
        <begin position="19"/>
        <end position="452"/>
    </location>
</feature>
<evidence type="ECO:0000256" key="17">
    <source>
        <dbReference type="ARBA" id="ARBA00023180"/>
    </source>
</evidence>
<dbReference type="PANTHER" id="PTHR12053:SF3">
    <property type="entry name" value="CARBOXYPEPTIDASE Q"/>
    <property type="match status" value="1"/>
</dbReference>
<evidence type="ECO:0000256" key="11">
    <source>
        <dbReference type="ARBA" id="ARBA00022801"/>
    </source>
</evidence>
<dbReference type="GO" id="GO:0005764">
    <property type="term" value="C:lysosome"/>
    <property type="evidence" value="ECO:0007669"/>
    <property type="project" value="UniProtKB-SubCell"/>
</dbReference>
<evidence type="ECO:0000256" key="8">
    <source>
        <dbReference type="ARBA" id="ARBA00022670"/>
    </source>
</evidence>
<evidence type="ECO:0000256" key="2">
    <source>
        <dbReference type="ARBA" id="ARBA00004371"/>
    </source>
</evidence>
<keyword evidence="10 21" id="KW-0732">Signal</keyword>
<evidence type="ECO:0000256" key="1">
    <source>
        <dbReference type="ARBA" id="ARBA00004240"/>
    </source>
</evidence>
<evidence type="ECO:0000313" key="24">
    <source>
        <dbReference type="Proteomes" id="UP000652681"/>
    </source>
</evidence>
<keyword evidence="18" id="KW-0458">Lysosome</keyword>
<evidence type="ECO:0000256" key="21">
    <source>
        <dbReference type="SAM" id="SignalP"/>
    </source>
</evidence>